<dbReference type="AlphaFoldDB" id="A0ABD5XKH6"/>
<evidence type="ECO:0000313" key="3">
    <source>
        <dbReference type="Proteomes" id="UP001596368"/>
    </source>
</evidence>
<feature type="compositionally biased region" description="Basic and acidic residues" evidence="1">
    <location>
        <begin position="1"/>
        <end position="13"/>
    </location>
</feature>
<accession>A0ABD5XKH6</accession>
<dbReference type="GeneID" id="81123093"/>
<feature type="region of interest" description="Disordered" evidence="1">
    <location>
        <begin position="1"/>
        <end position="59"/>
    </location>
</feature>
<protein>
    <recommendedName>
        <fullName evidence="4">PIN domain-containing protein</fullName>
    </recommendedName>
</protein>
<evidence type="ECO:0000256" key="1">
    <source>
        <dbReference type="SAM" id="MobiDB-lite"/>
    </source>
</evidence>
<dbReference type="Proteomes" id="UP001596368">
    <property type="component" value="Unassembled WGS sequence"/>
</dbReference>
<evidence type="ECO:0008006" key="4">
    <source>
        <dbReference type="Google" id="ProtNLM"/>
    </source>
</evidence>
<dbReference type="EMBL" id="JBHSZG010000001">
    <property type="protein sequence ID" value="MFC7135637.1"/>
    <property type="molecule type" value="Genomic_DNA"/>
</dbReference>
<reference evidence="2 3" key="1">
    <citation type="journal article" date="2019" name="Int. J. Syst. Evol. Microbiol.">
        <title>The Global Catalogue of Microorganisms (GCM) 10K type strain sequencing project: providing services to taxonomists for standard genome sequencing and annotation.</title>
        <authorList>
            <consortium name="The Broad Institute Genomics Platform"/>
            <consortium name="The Broad Institute Genome Sequencing Center for Infectious Disease"/>
            <person name="Wu L."/>
            <person name="Ma J."/>
        </authorList>
    </citation>
    <scope>NUCLEOTIDE SEQUENCE [LARGE SCALE GENOMIC DNA]</scope>
    <source>
        <strain evidence="2 3">DT92</strain>
    </source>
</reference>
<feature type="compositionally biased region" description="Basic and acidic residues" evidence="1">
    <location>
        <begin position="24"/>
        <end position="40"/>
    </location>
</feature>
<proteinExistence type="predicted"/>
<feature type="compositionally biased region" description="Low complexity" evidence="1">
    <location>
        <begin position="46"/>
        <end position="59"/>
    </location>
</feature>
<dbReference type="InterPro" id="IPR055808">
    <property type="entry name" value="DUF7384"/>
</dbReference>
<sequence length="207" mass="21705">MERWDALFDRGESADADAETIRTTLRERRERASRTDRADDGDADTDAASGDRPSPSPARVVADADVLAADLLVGGDARAALDPLRAHSWTTLVASDALLADAEATIGDLAGAALAADWREKAGAWREPVGQPPGDHPALASAYRGGAMHVLSFDDRLTAAGTAAGLNDRFPVSVREPRAFAALFDAASLYPEVADGAYPGPDLDPRA</sequence>
<gene>
    <name evidence="2" type="ORF">ACFQRB_01525</name>
</gene>
<organism evidence="2 3">
    <name type="scientific">Halobaculum litoreum</name>
    <dbReference type="NCBI Taxonomy" id="3031998"/>
    <lineage>
        <taxon>Archaea</taxon>
        <taxon>Methanobacteriati</taxon>
        <taxon>Methanobacteriota</taxon>
        <taxon>Stenosarchaea group</taxon>
        <taxon>Halobacteria</taxon>
        <taxon>Halobacteriales</taxon>
        <taxon>Haloferacaceae</taxon>
        <taxon>Halobaculum</taxon>
    </lineage>
</organism>
<dbReference type="RefSeq" id="WP_284013007.1">
    <property type="nucleotide sequence ID" value="NZ_CP126156.1"/>
</dbReference>
<comment type="caution">
    <text evidence="2">The sequence shown here is derived from an EMBL/GenBank/DDBJ whole genome shotgun (WGS) entry which is preliminary data.</text>
</comment>
<dbReference type="Pfam" id="PF24109">
    <property type="entry name" value="DUF7384"/>
    <property type="match status" value="1"/>
</dbReference>
<name>A0ABD5XKH6_9EURY</name>
<keyword evidence="3" id="KW-1185">Reference proteome</keyword>
<evidence type="ECO:0000313" key="2">
    <source>
        <dbReference type="EMBL" id="MFC7135637.1"/>
    </source>
</evidence>